<dbReference type="Proteomes" id="UP001172911">
    <property type="component" value="Unassembled WGS sequence"/>
</dbReference>
<feature type="domain" description="Sodium/calcium exchanger membrane region" evidence="6">
    <location>
        <begin position="177"/>
        <end position="316"/>
    </location>
</feature>
<gene>
    <name evidence="7" type="ORF">P6N53_09715</name>
</gene>
<keyword evidence="3 5" id="KW-1133">Transmembrane helix</keyword>
<name>A0AAW7ZE11_9FIRM</name>
<dbReference type="InterPro" id="IPR044880">
    <property type="entry name" value="NCX_ion-bd_dom_sf"/>
</dbReference>
<dbReference type="Gene3D" id="1.20.1420.30">
    <property type="entry name" value="NCX, central ion-binding region"/>
    <property type="match status" value="1"/>
</dbReference>
<feature type="transmembrane region" description="Helical" evidence="5">
    <location>
        <begin position="241"/>
        <end position="266"/>
    </location>
</feature>
<dbReference type="GO" id="GO:0005262">
    <property type="term" value="F:calcium channel activity"/>
    <property type="evidence" value="ECO:0007669"/>
    <property type="project" value="TreeGrafter"/>
</dbReference>
<dbReference type="InterPro" id="IPR004481">
    <property type="entry name" value="K/Na/Ca-exchanger"/>
</dbReference>
<comment type="subcellular location">
    <subcellularLocation>
        <location evidence="1">Membrane</location>
        <topology evidence="1">Multi-pass membrane protein</topology>
    </subcellularLocation>
</comment>
<feature type="domain" description="Sodium/calcium exchanger membrane region" evidence="6">
    <location>
        <begin position="2"/>
        <end position="150"/>
    </location>
</feature>
<feature type="transmembrane region" description="Helical" evidence="5">
    <location>
        <begin position="71"/>
        <end position="92"/>
    </location>
</feature>
<sequence length="319" mass="34337">MAYVLLLIGLILLIKSADYFITGASGIAKLLRIPPMLIGLTIVAFGTSSPEAAVSINASLKGVTGITLGNVIGSNIINIAFIIGLTAIISPLRVERETIKKEIPFTLLASIAVYILIADKSLQALNENIVSRADGLILFLFFLIFLYYLFEIALNSRENLSGENELTPDSKPMGLNVFYAVGGMVGIILGANLVVKGSTSIALQLGMSETLVGLTIIAFGTSLPELITSITAALKKESEIAIGNIVGSNIFNILFILSISSVITPLTVEDKYLFDAIIMIIYTLILFFFSLTHHRVNRVEGIILSASYIGYVGYIILRN</sequence>
<dbReference type="AlphaFoldDB" id="A0AAW7ZE11"/>
<dbReference type="GO" id="GO:0008273">
    <property type="term" value="F:calcium, potassium:sodium antiporter activity"/>
    <property type="evidence" value="ECO:0007669"/>
    <property type="project" value="TreeGrafter"/>
</dbReference>
<organism evidence="7 8">
    <name type="scientific">Desulforamulus aquiferis</name>
    <dbReference type="NCBI Taxonomy" id="1397668"/>
    <lineage>
        <taxon>Bacteria</taxon>
        <taxon>Bacillati</taxon>
        <taxon>Bacillota</taxon>
        <taxon>Clostridia</taxon>
        <taxon>Eubacteriales</taxon>
        <taxon>Peptococcaceae</taxon>
        <taxon>Desulforamulus</taxon>
    </lineage>
</organism>
<keyword evidence="2 5" id="KW-0812">Transmembrane</keyword>
<evidence type="ECO:0000256" key="4">
    <source>
        <dbReference type="ARBA" id="ARBA00023136"/>
    </source>
</evidence>
<dbReference type="Pfam" id="PF01699">
    <property type="entry name" value="Na_Ca_ex"/>
    <property type="match status" value="2"/>
</dbReference>
<accession>A0AAW7ZE11</accession>
<dbReference type="PANTHER" id="PTHR10846">
    <property type="entry name" value="SODIUM/POTASSIUM/CALCIUM EXCHANGER"/>
    <property type="match status" value="1"/>
</dbReference>
<evidence type="ECO:0000256" key="5">
    <source>
        <dbReference type="SAM" id="Phobius"/>
    </source>
</evidence>
<dbReference type="InterPro" id="IPR004837">
    <property type="entry name" value="NaCa_Exmemb"/>
</dbReference>
<dbReference type="NCBIfam" id="TIGR00367">
    <property type="entry name" value="calcium/sodium antiporter"/>
    <property type="match status" value="1"/>
</dbReference>
<feature type="transmembrane region" description="Helical" evidence="5">
    <location>
        <begin position="299"/>
        <end position="317"/>
    </location>
</feature>
<feature type="transmembrane region" description="Helical" evidence="5">
    <location>
        <begin position="272"/>
        <end position="292"/>
    </location>
</feature>
<dbReference type="GO" id="GO:0005886">
    <property type="term" value="C:plasma membrane"/>
    <property type="evidence" value="ECO:0007669"/>
    <property type="project" value="TreeGrafter"/>
</dbReference>
<evidence type="ECO:0000313" key="8">
    <source>
        <dbReference type="Proteomes" id="UP001172911"/>
    </source>
</evidence>
<protein>
    <submittedName>
        <fullName evidence="7">Calcium/sodium antiporter</fullName>
    </submittedName>
</protein>
<feature type="transmembrane region" description="Helical" evidence="5">
    <location>
        <begin position="175"/>
        <end position="195"/>
    </location>
</feature>
<dbReference type="RefSeq" id="WP_304542640.1">
    <property type="nucleotide sequence ID" value="NZ_JARPTC010000014.1"/>
</dbReference>
<evidence type="ECO:0000256" key="3">
    <source>
        <dbReference type="ARBA" id="ARBA00022989"/>
    </source>
</evidence>
<feature type="transmembrane region" description="Helical" evidence="5">
    <location>
        <begin position="135"/>
        <end position="154"/>
    </location>
</feature>
<evidence type="ECO:0000259" key="6">
    <source>
        <dbReference type="Pfam" id="PF01699"/>
    </source>
</evidence>
<proteinExistence type="predicted"/>
<dbReference type="GO" id="GO:0006874">
    <property type="term" value="P:intracellular calcium ion homeostasis"/>
    <property type="evidence" value="ECO:0007669"/>
    <property type="project" value="TreeGrafter"/>
</dbReference>
<reference evidence="7" key="2">
    <citation type="submission" date="2023-03" db="EMBL/GenBank/DDBJ databases">
        <authorList>
            <person name="Zhang Z."/>
        </authorList>
    </citation>
    <scope>NUCLEOTIDE SEQUENCE</scope>
    <source>
        <strain evidence="7">DSA</strain>
    </source>
</reference>
<evidence type="ECO:0000256" key="1">
    <source>
        <dbReference type="ARBA" id="ARBA00004141"/>
    </source>
</evidence>
<evidence type="ECO:0000313" key="7">
    <source>
        <dbReference type="EMBL" id="MDO7787495.1"/>
    </source>
</evidence>
<evidence type="ECO:0000256" key="2">
    <source>
        <dbReference type="ARBA" id="ARBA00022692"/>
    </source>
</evidence>
<keyword evidence="4 5" id="KW-0472">Membrane</keyword>
<keyword evidence="8" id="KW-1185">Reference proteome</keyword>
<dbReference type="PANTHER" id="PTHR10846:SF8">
    <property type="entry name" value="INNER MEMBRANE PROTEIN YRBG"/>
    <property type="match status" value="1"/>
</dbReference>
<feature type="transmembrane region" description="Helical" evidence="5">
    <location>
        <begin position="104"/>
        <end position="123"/>
    </location>
</feature>
<comment type="caution">
    <text evidence="7">The sequence shown here is derived from an EMBL/GenBank/DDBJ whole genome shotgun (WGS) entry which is preliminary data.</text>
</comment>
<dbReference type="EMBL" id="JARPTC010000014">
    <property type="protein sequence ID" value="MDO7787495.1"/>
    <property type="molecule type" value="Genomic_DNA"/>
</dbReference>
<reference evidence="7" key="1">
    <citation type="journal article" date="2023" name="J. Hazard. Mater.">
        <title>Anaerobic biodegradation of pyrene and benzo[a]pyrene by a new sulfate-reducing Desulforamulus aquiferis strain DSA.</title>
        <authorList>
            <person name="Zhang Z."/>
            <person name="Sun J."/>
            <person name="Gong X."/>
            <person name="Wang C."/>
            <person name="Wang H."/>
        </authorList>
    </citation>
    <scope>NUCLEOTIDE SEQUENCE</scope>
    <source>
        <strain evidence="7">DSA</strain>
    </source>
</reference>